<comment type="caution">
    <text evidence="3">The sequence shown here is derived from an EMBL/GenBank/DDBJ whole genome shotgun (WGS) entry which is preliminary data.</text>
</comment>
<keyword evidence="4" id="KW-1185">Reference proteome</keyword>
<protein>
    <recommendedName>
        <fullName evidence="2">DUF7950 domain-containing protein</fullName>
    </recommendedName>
</protein>
<dbReference type="Pfam" id="PF25821">
    <property type="entry name" value="DUF7950"/>
    <property type="match status" value="1"/>
</dbReference>
<reference evidence="3 4" key="1">
    <citation type="journal article" date="2023" name="Plant Biotechnol. J.">
        <title>Chromosome-level wild Hevea brasiliensis genome provides new tools for genomic-assisted breeding and valuable loci to elevate rubber yield.</title>
        <authorList>
            <person name="Cheng H."/>
            <person name="Song X."/>
            <person name="Hu Y."/>
            <person name="Wu T."/>
            <person name="Yang Q."/>
            <person name="An Z."/>
            <person name="Feng S."/>
            <person name="Deng Z."/>
            <person name="Wu W."/>
            <person name="Zeng X."/>
            <person name="Tu M."/>
            <person name="Wang X."/>
            <person name="Huang H."/>
        </authorList>
    </citation>
    <scope>NUCLEOTIDE SEQUENCE [LARGE SCALE GENOMIC DNA]</scope>
    <source>
        <strain evidence="3">MT/VB/25A 57/8</strain>
    </source>
</reference>
<feature type="compositionally biased region" description="Basic and acidic residues" evidence="1">
    <location>
        <begin position="119"/>
        <end position="131"/>
    </location>
</feature>
<dbReference type="InterPro" id="IPR057710">
    <property type="entry name" value="DUF7950"/>
</dbReference>
<dbReference type="EMBL" id="JARPOI010000018">
    <property type="protein sequence ID" value="KAJ9135443.1"/>
    <property type="molecule type" value="Genomic_DNA"/>
</dbReference>
<gene>
    <name evidence="3" type="ORF">P3X46_032625</name>
</gene>
<evidence type="ECO:0000259" key="2">
    <source>
        <dbReference type="Pfam" id="PF25821"/>
    </source>
</evidence>
<evidence type="ECO:0000256" key="1">
    <source>
        <dbReference type="SAM" id="MobiDB-lite"/>
    </source>
</evidence>
<name>A0ABQ9KFG2_HEVBR</name>
<organism evidence="3 4">
    <name type="scientific">Hevea brasiliensis</name>
    <name type="common">Para rubber tree</name>
    <name type="synonym">Siphonia brasiliensis</name>
    <dbReference type="NCBI Taxonomy" id="3981"/>
    <lineage>
        <taxon>Eukaryota</taxon>
        <taxon>Viridiplantae</taxon>
        <taxon>Streptophyta</taxon>
        <taxon>Embryophyta</taxon>
        <taxon>Tracheophyta</taxon>
        <taxon>Spermatophyta</taxon>
        <taxon>Magnoliopsida</taxon>
        <taxon>eudicotyledons</taxon>
        <taxon>Gunneridae</taxon>
        <taxon>Pentapetalae</taxon>
        <taxon>rosids</taxon>
        <taxon>fabids</taxon>
        <taxon>Malpighiales</taxon>
        <taxon>Euphorbiaceae</taxon>
        <taxon>Crotonoideae</taxon>
        <taxon>Micrandreae</taxon>
        <taxon>Hevea</taxon>
    </lineage>
</organism>
<dbReference type="Proteomes" id="UP001174677">
    <property type="component" value="Chromosome 18"/>
</dbReference>
<sequence length="305" mass="34871">MDGGEGWRVISCAPGAQDKTIINPIMLRFRPIAPKPATDGWKPENKNGLVTSVRTKRKYVRVKKTNEYYKRRKRKSSDLERAGREDDSNEKLFTLQLLPEKTDLKKNSPLVKGSSSGVDRTDRKDQVQEHTDPSVLFESRTQVTGDLSSLAFADRTAAMAEKRVIETWVTVESVTDTCMEVADGLGCTDMEKMNNLNRDTCPGFISDGRSRVEWVNEAYRRMVMVRPENTDGPYSSVEEIITVRLVMKEKILPYLYYPTFTCWVRLQYTWPKEKFSQMVPCDVWKMESGGFAWRLDVKAALSLGL</sequence>
<accession>A0ABQ9KFG2</accession>
<dbReference type="PANTHER" id="PTHR33595:SF4">
    <property type="entry name" value="EMB|CAB62340.1"/>
    <property type="match status" value="1"/>
</dbReference>
<feature type="region of interest" description="Disordered" evidence="1">
    <location>
        <begin position="104"/>
        <end position="131"/>
    </location>
</feature>
<feature type="domain" description="DUF7950" evidence="2">
    <location>
        <begin position="165"/>
        <end position="302"/>
    </location>
</feature>
<dbReference type="PANTHER" id="PTHR33595">
    <property type="entry name" value="VON WILLEBRAND FACTOR A DOMAIN PROTEIN"/>
    <property type="match status" value="1"/>
</dbReference>
<proteinExistence type="predicted"/>
<evidence type="ECO:0000313" key="3">
    <source>
        <dbReference type="EMBL" id="KAJ9135443.1"/>
    </source>
</evidence>
<evidence type="ECO:0000313" key="4">
    <source>
        <dbReference type="Proteomes" id="UP001174677"/>
    </source>
</evidence>